<reference evidence="1 2" key="1">
    <citation type="submission" date="2013-11" db="EMBL/GenBank/DDBJ databases">
        <title>Genome sequencing of Stegodyphus mimosarum.</title>
        <authorList>
            <person name="Bechsgaard J."/>
        </authorList>
    </citation>
    <scope>NUCLEOTIDE SEQUENCE [LARGE SCALE GENOMIC DNA]</scope>
</reference>
<dbReference type="AlphaFoldDB" id="A0A087TCS1"/>
<proteinExistence type="predicted"/>
<organism evidence="1 2">
    <name type="scientific">Stegodyphus mimosarum</name>
    <name type="common">African social velvet spider</name>
    <dbReference type="NCBI Taxonomy" id="407821"/>
    <lineage>
        <taxon>Eukaryota</taxon>
        <taxon>Metazoa</taxon>
        <taxon>Ecdysozoa</taxon>
        <taxon>Arthropoda</taxon>
        <taxon>Chelicerata</taxon>
        <taxon>Arachnida</taxon>
        <taxon>Araneae</taxon>
        <taxon>Araneomorphae</taxon>
        <taxon>Entelegynae</taxon>
        <taxon>Eresoidea</taxon>
        <taxon>Eresidae</taxon>
        <taxon>Stegodyphus</taxon>
    </lineage>
</organism>
<dbReference type="OrthoDB" id="6159439at2759"/>
<accession>A0A087TCS1</accession>
<feature type="non-terminal residue" evidence="1">
    <location>
        <position position="199"/>
    </location>
</feature>
<evidence type="ECO:0000313" key="1">
    <source>
        <dbReference type="EMBL" id="KFM62910.1"/>
    </source>
</evidence>
<evidence type="ECO:0000313" key="2">
    <source>
        <dbReference type="Proteomes" id="UP000054359"/>
    </source>
</evidence>
<gene>
    <name evidence="1" type="ORF">X975_04594</name>
</gene>
<dbReference type="EMBL" id="KK114620">
    <property type="protein sequence ID" value="KFM62910.1"/>
    <property type="molecule type" value="Genomic_DNA"/>
</dbReference>
<keyword evidence="2" id="KW-1185">Reference proteome</keyword>
<sequence>METENSRLPTPDQEKKSEMSTLLKGANVKSIKLNDIDRKTELLASKRETTELISNFSVASLLAGTKTSSPRPTLWTPTDFYANALQDPSNVLSGHDSNLSPSLKPYDCGDTLMPINGSDLYLMDRILDARPRSHAPHSRFLSPHHSRLPQQIQPVWTAAGPHVVSQRPLVQGSPATGSQWAAAISLQAAGARGSEGTSP</sequence>
<name>A0A087TCS1_STEMI</name>
<dbReference type="Proteomes" id="UP000054359">
    <property type="component" value="Unassembled WGS sequence"/>
</dbReference>
<protein>
    <submittedName>
        <fullName evidence="1">Uncharacterized protein</fullName>
    </submittedName>
</protein>